<evidence type="ECO:0000313" key="2">
    <source>
        <dbReference type="EMBL" id="OLQ05844.1"/>
    </source>
</evidence>
<feature type="compositionally biased region" description="Basic and acidic residues" evidence="1">
    <location>
        <begin position="143"/>
        <end position="166"/>
    </location>
</feature>
<reference evidence="2 3" key="1">
    <citation type="submission" date="2016-02" db="EMBL/GenBank/DDBJ databases">
        <title>Genome analysis of coral dinoflagellate symbionts highlights evolutionary adaptations to a symbiotic lifestyle.</title>
        <authorList>
            <person name="Aranda M."/>
            <person name="Li Y."/>
            <person name="Liew Y.J."/>
            <person name="Baumgarten S."/>
            <person name="Simakov O."/>
            <person name="Wilson M."/>
            <person name="Piel J."/>
            <person name="Ashoor H."/>
            <person name="Bougouffa S."/>
            <person name="Bajic V.B."/>
            <person name="Ryu T."/>
            <person name="Ravasi T."/>
            <person name="Bayer T."/>
            <person name="Micklem G."/>
            <person name="Kim H."/>
            <person name="Bhak J."/>
            <person name="Lajeunesse T.C."/>
            <person name="Voolstra C.R."/>
        </authorList>
    </citation>
    <scope>NUCLEOTIDE SEQUENCE [LARGE SCALE GENOMIC DNA]</scope>
    <source>
        <strain evidence="2 3">CCMP2467</strain>
    </source>
</reference>
<evidence type="ECO:0000313" key="3">
    <source>
        <dbReference type="Proteomes" id="UP000186817"/>
    </source>
</evidence>
<feature type="compositionally biased region" description="Basic and acidic residues" evidence="1">
    <location>
        <begin position="226"/>
        <end position="240"/>
    </location>
</feature>
<dbReference type="Proteomes" id="UP000186817">
    <property type="component" value="Unassembled WGS sequence"/>
</dbReference>
<organism evidence="2 3">
    <name type="scientific">Symbiodinium microadriaticum</name>
    <name type="common">Dinoflagellate</name>
    <name type="synonym">Zooxanthella microadriatica</name>
    <dbReference type="NCBI Taxonomy" id="2951"/>
    <lineage>
        <taxon>Eukaryota</taxon>
        <taxon>Sar</taxon>
        <taxon>Alveolata</taxon>
        <taxon>Dinophyceae</taxon>
        <taxon>Suessiales</taxon>
        <taxon>Symbiodiniaceae</taxon>
        <taxon>Symbiodinium</taxon>
    </lineage>
</organism>
<feature type="compositionally biased region" description="Basic and acidic residues" evidence="1">
    <location>
        <begin position="108"/>
        <end position="122"/>
    </location>
</feature>
<protein>
    <submittedName>
        <fullName evidence="2">Zinc metalloprotease ZmpB</fullName>
    </submittedName>
</protein>
<feature type="compositionally biased region" description="Basic and acidic residues" evidence="1">
    <location>
        <begin position="30"/>
        <end position="57"/>
    </location>
</feature>
<keyword evidence="2" id="KW-0482">Metalloprotease</keyword>
<dbReference type="AlphaFoldDB" id="A0A1Q9EEH9"/>
<comment type="caution">
    <text evidence="2">The sequence shown here is derived from an EMBL/GenBank/DDBJ whole genome shotgun (WGS) entry which is preliminary data.</text>
</comment>
<gene>
    <name evidence="2" type="primary">zmpB</name>
    <name evidence="2" type="ORF">AK812_SmicGene10939</name>
</gene>
<dbReference type="OrthoDB" id="434094at2759"/>
<accession>A0A1Q9EEH9</accession>
<keyword evidence="2" id="KW-0378">Hydrolase</keyword>
<name>A0A1Q9EEH9_SYMMI</name>
<feature type="compositionally biased region" description="Low complexity" evidence="1">
    <location>
        <begin position="90"/>
        <end position="105"/>
    </location>
</feature>
<keyword evidence="2" id="KW-0645">Protease</keyword>
<feature type="region of interest" description="Disordered" evidence="1">
    <location>
        <begin position="496"/>
        <end position="521"/>
    </location>
</feature>
<sequence>MQVADAVSRSKDPTIMGCRYGGFGAMAARERREKLRAAQREKAAAQLEKPPRRRVEETTAEDSPEPQSSPRVVEETGAEPVEAGAGPVGSPESAAEELPALEAPAQQTEDRPDQEAKTEVERVSSNPSAKEQPKAKTPPAEAQGRKDEVLVETSKPQEESRVESADVKPSMPPKPVVEEAAIADDASPNVQDETEDATQRRAWLRSSRRSTVSVQALPRRGSRASENAREDADASQRRREDLNEAFEASHRALQRLTAELFLGVQVDHLTGRSLRLSPSSAQLEDLRAEHRDAFHRRLLFQASSNRGGRLLKIATACAFDNMALIAQQRSAQQGTRKAQWRTSEDFRQEARAKEILQRRGRLAANHAQDVSSGCAEEAGEFVHQLQVLEQEVSPEKRAELDSCQTALLEECKSLAENVTAFRLLAESLAVPSADGRETAPSPLAGTWSQQKLGLGLRGNLAAGRLERSLATAAGREGPWPPQLPLEEPLAERLQAEKEAWRQESASGSESSERETSEEDEEWPARVAAAMALLDTHQPKPVKVRMAGLRQSAIGDQDTFKRLVAEKFAEAINIDSEEIRVKNIRGGTPRA</sequence>
<dbReference type="EMBL" id="LSRX01000174">
    <property type="protein sequence ID" value="OLQ05844.1"/>
    <property type="molecule type" value="Genomic_DNA"/>
</dbReference>
<feature type="region of interest" description="Disordered" evidence="1">
    <location>
        <begin position="1"/>
        <end position="20"/>
    </location>
</feature>
<keyword evidence="3" id="KW-1185">Reference proteome</keyword>
<proteinExistence type="predicted"/>
<feature type="region of interest" description="Disordered" evidence="1">
    <location>
        <begin position="30"/>
        <end position="240"/>
    </location>
</feature>
<dbReference type="GO" id="GO:0006508">
    <property type="term" value="P:proteolysis"/>
    <property type="evidence" value="ECO:0007669"/>
    <property type="project" value="UniProtKB-KW"/>
</dbReference>
<evidence type="ECO:0000256" key="1">
    <source>
        <dbReference type="SAM" id="MobiDB-lite"/>
    </source>
</evidence>
<dbReference type="GO" id="GO:0008237">
    <property type="term" value="F:metallopeptidase activity"/>
    <property type="evidence" value="ECO:0007669"/>
    <property type="project" value="UniProtKB-KW"/>
</dbReference>